<dbReference type="GO" id="GO:0044010">
    <property type="term" value="P:single-species biofilm formation"/>
    <property type="evidence" value="ECO:0007669"/>
    <property type="project" value="InterPro"/>
</dbReference>
<sequence length="97" mass="10895">MAKTAMIRARVEPELKEEGETVLKQLGLSTSEFISMTFRQLIMRKGLPFDARIPNEETAAALKESAADYKAGRLKTYRSSEAFFKEMDEEVAAESDS</sequence>
<evidence type="ECO:0008006" key="5">
    <source>
        <dbReference type="Google" id="ProtNLM"/>
    </source>
</evidence>
<dbReference type="GO" id="GO:0015643">
    <property type="term" value="F:toxic substance binding"/>
    <property type="evidence" value="ECO:0007669"/>
    <property type="project" value="InterPro"/>
</dbReference>
<dbReference type="Gene3D" id="1.10.1220.10">
    <property type="entry name" value="Met repressor-like"/>
    <property type="match status" value="1"/>
</dbReference>
<dbReference type="InterPro" id="IPR013321">
    <property type="entry name" value="Arc_rbn_hlx_hlx"/>
</dbReference>
<accession>A0A327JLM0</accession>
<dbReference type="GO" id="GO:0000987">
    <property type="term" value="F:cis-regulatory region sequence-specific DNA binding"/>
    <property type="evidence" value="ECO:0007669"/>
    <property type="project" value="InterPro"/>
</dbReference>
<dbReference type="InterPro" id="IPR007337">
    <property type="entry name" value="RelB/DinJ"/>
</dbReference>
<evidence type="ECO:0000256" key="1">
    <source>
        <dbReference type="ARBA" id="ARBA00010562"/>
    </source>
</evidence>
<proteinExistence type="inferred from homology"/>
<name>A0A327JLM0_9HYPH</name>
<comment type="caution">
    <text evidence="3">The sequence shown here is derived from an EMBL/GenBank/DDBJ whole genome shotgun (WGS) entry which is preliminary data.</text>
</comment>
<dbReference type="PANTHER" id="PTHR38781">
    <property type="entry name" value="ANTITOXIN DINJ-RELATED"/>
    <property type="match status" value="1"/>
</dbReference>
<dbReference type="OrthoDB" id="9799097at2"/>
<dbReference type="NCBIfam" id="TIGR02384">
    <property type="entry name" value="RelB_DinJ"/>
    <property type="match status" value="1"/>
</dbReference>
<dbReference type="PANTHER" id="PTHR38781:SF1">
    <property type="entry name" value="ANTITOXIN DINJ-RELATED"/>
    <property type="match status" value="1"/>
</dbReference>
<protein>
    <recommendedName>
        <fullName evidence="5">Type II toxin-antitoxin system antitoxin, RelB/DinJ family</fullName>
    </recommendedName>
</protein>
<keyword evidence="4" id="KW-1185">Reference proteome</keyword>
<evidence type="ECO:0000256" key="2">
    <source>
        <dbReference type="ARBA" id="ARBA00022649"/>
    </source>
</evidence>
<evidence type="ECO:0000313" key="4">
    <source>
        <dbReference type="Proteomes" id="UP000249299"/>
    </source>
</evidence>
<keyword evidence="2" id="KW-1277">Toxin-antitoxin system</keyword>
<dbReference type="RefSeq" id="WP_111435184.1">
    <property type="nucleotide sequence ID" value="NZ_JACIGG010000006.1"/>
</dbReference>
<dbReference type="Proteomes" id="UP000249299">
    <property type="component" value="Unassembled WGS sequence"/>
</dbReference>
<dbReference type="InterPro" id="IPR026262">
    <property type="entry name" value="DinJ"/>
</dbReference>
<gene>
    <name evidence="3" type="ORF">CH339_14850</name>
</gene>
<dbReference type="GO" id="GO:0006351">
    <property type="term" value="P:DNA-templated transcription"/>
    <property type="evidence" value="ECO:0007669"/>
    <property type="project" value="TreeGrafter"/>
</dbReference>
<dbReference type="GO" id="GO:0006355">
    <property type="term" value="P:regulation of DNA-templated transcription"/>
    <property type="evidence" value="ECO:0007669"/>
    <property type="project" value="InterPro"/>
</dbReference>
<dbReference type="PIRSF" id="PIRSF003108">
    <property type="entry name" value="DinJ"/>
    <property type="match status" value="1"/>
</dbReference>
<dbReference type="EMBL" id="NPEV01000033">
    <property type="protein sequence ID" value="RAI26284.1"/>
    <property type="molecule type" value="Genomic_DNA"/>
</dbReference>
<reference evidence="3 4" key="1">
    <citation type="submission" date="2017-07" db="EMBL/GenBank/DDBJ databases">
        <title>Draft Genome Sequences of Select Purple Nonsulfur Bacteria.</title>
        <authorList>
            <person name="Lasarre B."/>
            <person name="Mckinlay J.B."/>
        </authorList>
    </citation>
    <scope>NUCLEOTIDE SEQUENCE [LARGE SCALE GENOMIC DNA]</scope>
    <source>
        <strain evidence="3 4">DSM 11290</strain>
    </source>
</reference>
<organism evidence="3 4">
    <name type="scientific">Rhodobium orientis</name>
    <dbReference type="NCBI Taxonomy" id="34017"/>
    <lineage>
        <taxon>Bacteria</taxon>
        <taxon>Pseudomonadati</taxon>
        <taxon>Pseudomonadota</taxon>
        <taxon>Alphaproteobacteria</taxon>
        <taxon>Hyphomicrobiales</taxon>
        <taxon>Rhodobiaceae</taxon>
        <taxon>Rhodobium</taxon>
    </lineage>
</organism>
<dbReference type="Pfam" id="PF04221">
    <property type="entry name" value="RelB"/>
    <property type="match status" value="1"/>
</dbReference>
<comment type="similarity">
    <text evidence="1">Belongs to the RelB/DinJ antitoxin family.</text>
</comment>
<evidence type="ECO:0000313" key="3">
    <source>
        <dbReference type="EMBL" id="RAI26284.1"/>
    </source>
</evidence>
<dbReference type="AlphaFoldDB" id="A0A327JLM0"/>